<reference evidence="3" key="1">
    <citation type="journal article" date="2020" name="Nature">
        <title>Giant virus diversity and host interactions through global metagenomics.</title>
        <authorList>
            <person name="Schulz F."/>
            <person name="Roux S."/>
            <person name="Paez-Espino D."/>
            <person name="Jungbluth S."/>
            <person name="Walsh D.A."/>
            <person name="Denef V.J."/>
            <person name="McMahon K.D."/>
            <person name="Konstantinidis K.T."/>
            <person name="Eloe-Fadrosh E.A."/>
            <person name="Kyrpides N.C."/>
            <person name="Woyke T."/>
        </authorList>
    </citation>
    <scope>NUCLEOTIDE SEQUENCE</scope>
    <source>
        <strain evidence="3">GVMAG-M-3300010158-13</strain>
    </source>
</reference>
<sequence length="292" mass="34211">MEDLHIVTVVNESKYYFPYLVESCKRNGKELEVLGLGETWTGFNFKYKKMADYLKTLPETDIVCFVDGFDVICTRDLIEIKEIFLKLKAETDCKMIVGDDKLVITEFLHFFSSLYFGNCNGEYLNSGTYIGYVKDLSEILNKILKANSSDDADDQRIMIEYCNRYPGEIYLDKNNKLFLALAYPGLELDSLFRINEDLVSYNNENPFFVHAMGGGYLENTIRKLGYSINDETKNKLFYDNIKKSFYLPYPRFIMFVILFYVFTIVYFLYFYSIHKIILKTIRRVPGFIAKID</sequence>
<dbReference type="EMBL" id="MN739088">
    <property type="protein sequence ID" value="QHS87841.1"/>
    <property type="molecule type" value="Genomic_DNA"/>
</dbReference>
<dbReference type="CDD" id="cd22997">
    <property type="entry name" value="GT_LH"/>
    <property type="match status" value="1"/>
</dbReference>
<dbReference type="Pfam" id="PF25342">
    <property type="entry name" value="GT_PLOD"/>
    <property type="match status" value="1"/>
</dbReference>
<feature type="transmembrane region" description="Helical" evidence="1">
    <location>
        <begin position="252"/>
        <end position="273"/>
    </location>
</feature>
<accession>A0A6C0B823</accession>
<name>A0A6C0B823_9ZZZZ</name>
<feature type="domain" description="PLOD1-3-like GT" evidence="2">
    <location>
        <begin position="2"/>
        <end position="210"/>
    </location>
</feature>
<proteinExistence type="predicted"/>
<keyword evidence="1" id="KW-0812">Transmembrane</keyword>
<evidence type="ECO:0000313" key="3">
    <source>
        <dbReference type="EMBL" id="QHS87841.1"/>
    </source>
</evidence>
<keyword evidence="1" id="KW-1133">Transmembrane helix</keyword>
<dbReference type="InterPro" id="IPR057589">
    <property type="entry name" value="GT_PLOD"/>
</dbReference>
<evidence type="ECO:0000256" key="1">
    <source>
        <dbReference type="SAM" id="Phobius"/>
    </source>
</evidence>
<dbReference type="AlphaFoldDB" id="A0A6C0B823"/>
<evidence type="ECO:0000259" key="2">
    <source>
        <dbReference type="Pfam" id="PF25342"/>
    </source>
</evidence>
<protein>
    <recommendedName>
        <fullName evidence="2">PLOD1-3-like GT domain-containing protein</fullName>
    </recommendedName>
</protein>
<keyword evidence="1" id="KW-0472">Membrane</keyword>
<organism evidence="3">
    <name type="scientific">viral metagenome</name>
    <dbReference type="NCBI Taxonomy" id="1070528"/>
    <lineage>
        <taxon>unclassified sequences</taxon>
        <taxon>metagenomes</taxon>
        <taxon>organismal metagenomes</taxon>
    </lineage>
</organism>